<gene>
    <name evidence="2" type="ORF">Tharo_2032</name>
</gene>
<evidence type="ECO:0000313" key="3">
    <source>
        <dbReference type="Proteomes" id="UP000241885"/>
    </source>
</evidence>
<dbReference type="PANTHER" id="PTHR42923">
    <property type="entry name" value="PROTOPORPHYRINOGEN OXIDASE"/>
    <property type="match status" value="1"/>
</dbReference>
<evidence type="ECO:0000259" key="1">
    <source>
        <dbReference type="Pfam" id="PF01593"/>
    </source>
</evidence>
<dbReference type="PRINTS" id="PR00419">
    <property type="entry name" value="ADXRDTASE"/>
</dbReference>
<dbReference type="PANTHER" id="PTHR42923:SF47">
    <property type="entry name" value="BLR3003 PROTEIN"/>
    <property type="match status" value="1"/>
</dbReference>
<proteinExistence type="predicted"/>
<dbReference type="RefSeq" id="WP_107221096.1">
    <property type="nucleotide sequence ID" value="NZ_CP028339.1"/>
</dbReference>
<dbReference type="InterPro" id="IPR050464">
    <property type="entry name" value="Zeta_carotene_desat/Oxidored"/>
</dbReference>
<reference evidence="2 3" key="1">
    <citation type="submission" date="2018-03" db="EMBL/GenBank/DDBJ databases">
        <title>Complete genome sequence of Thauera aromatica, a model organism for studying aromatic compound degradation under denitrifying conditions.</title>
        <authorList>
            <person name="Lo H.-Y."/>
            <person name="Goris T."/>
            <person name="Boll M."/>
            <person name="Mueller J.A."/>
        </authorList>
    </citation>
    <scope>NUCLEOTIDE SEQUENCE [LARGE SCALE GENOMIC DNA]</scope>
    <source>
        <strain evidence="2 3">K172</strain>
    </source>
</reference>
<dbReference type="KEGG" id="tak:Tharo_2032"/>
<dbReference type="Pfam" id="PF01593">
    <property type="entry name" value="Amino_oxidase"/>
    <property type="match status" value="1"/>
</dbReference>
<dbReference type="AlphaFoldDB" id="A0A2R4BNM9"/>
<dbReference type="InterPro" id="IPR017830">
    <property type="entry name" value="SQase_HpnE"/>
</dbReference>
<accession>A0A2R4BNM9</accession>
<dbReference type="GO" id="GO:0016491">
    <property type="term" value="F:oxidoreductase activity"/>
    <property type="evidence" value="ECO:0007669"/>
    <property type="project" value="InterPro"/>
</dbReference>
<dbReference type="EMBL" id="CP028339">
    <property type="protein sequence ID" value="AVR88935.1"/>
    <property type="molecule type" value="Genomic_DNA"/>
</dbReference>
<dbReference type="NCBIfam" id="TIGR03467">
    <property type="entry name" value="HpnE"/>
    <property type="match status" value="1"/>
</dbReference>
<evidence type="ECO:0000313" key="2">
    <source>
        <dbReference type="EMBL" id="AVR88935.1"/>
    </source>
</evidence>
<dbReference type="Proteomes" id="UP000241885">
    <property type="component" value="Chromosome"/>
</dbReference>
<name>A0A2R4BNM9_THAAR</name>
<dbReference type="SUPFAM" id="SSF51905">
    <property type="entry name" value="FAD/NAD(P)-binding domain"/>
    <property type="match status" value="1"/>
</dbReference>
<dbReference type="InterPro" id="IPR002937">
    <property type="entry name" value="Amino_oxidase"/>
</dbReference>
<feature type="domain" description="Amine oxidase" evidence="1">
    <location>
        <begin position="14"/>
        <end position="433"/>
    </location>
</feature>
<protein>
    <submittedName>
        <fullName evidence="2">Squalene-associated FAD-dependent desaturase</fullName>
    </submittedName>
</protein>
<sequence length="442" mass="46875">MSGPAVAVIGAGYAGLACAVELARAGARVTVFERSHTLGGRARVVHKDHHWRVDNGQHILLGAYSELTRLLRLCGVSPKQLAHLPLTLHVPGRLRLQAAALPAPLHLAVGLLRAQGLSWADRLAMLRLMQWLKRHAFRVAPGMTVAGLLRETRQTPRLAALVWEPLCVAALNTPLAEADAQLFANVLRDSLAAGAAASELLIPRTDLSELFPVPAARYLATRRGRLRTGNAIEAIRPVAGGFRLEGDPGGQPWPQVVLATAPYHAGALLASTGACDRLAAQIDALPHEPIVTVYLALGKGQRLPEPMIGLVGGTAAEPAQWAFDRGRLGGPEGLVACVISAHGAHEALARDELILAVHAQLERLLGRRLPAPEWAQVIVEKRATLACRPGIVRPAIRTPLPGLWLAGDYIDSDYPATLESAVRSGVACAAAILARIRNGTGA</sequence>
<dbReference type="Gene3D" id="3.50.50.60">
    <property type="entry name" value="FAD/NAD(P)-binding domain"/>
    <property type="match status" value="1"/>
</dbReference>
<dbReference type="InterPro" id="IPR036188">
    <property type="entry name" value="FAD/NAD-bd_sf"/>
</dbReference>
<keyword evidence="3" id="KW-1185">Reference proteome</keyword>
<organism evidence="2 3">
    <name type="scientific">Thauera aromatica K172</name>
    <dbReference type="NCBI Taxonomy" id="44139"/>
    <lineage>
        <taxon>Bacteria</taxon>
        <taxon>Pseudomonadati</taxon>
        <taxon>Pseudomonadota</taxon>
        <taxon>Betaproteobacteria</taxon>
        <taxon>Rhodocyclales</taxon>
        <taxon>Zoogloeaceae</taxon>
        <taxon>Thauera</taxon>
    </lineage>
</organism>
<dbReference type="OrthoDB" id="7849608at2"/>